<keyword evidence="4" id="KW-1185">Reference proteome</keyword>
<gene>
    <name evidence="3" type="ORF">R0135_05445</name>
</gene>
<sequence length="669" mass="72041">MTDNDQQRFNLIFSGQLLPGTDIERAKRTLAAFFGLRDISGVAVFFSGKPVPLRRNITRTDAQRLYRQLRSVGLICELTPADPPKVATASTPPAQPSPAKPPGPKQSTKPRGQAPNLFALRPAFASQNPAQLRETSQIRSFIAAGAALALCVLVIAVMLRFPAAPAGREPLGPLAGTSLPDKQLVLLLEGALLIHERSGLPRARIGAGDLGFDRLYPPLWTMNNGDLLLNAAIAEGGLRLQRCNLEELRCYPFSPEVLGSPVTAIAGSLLGDSIFLLGEGGQLWRSNSAGEIEATATVQQPWGKARILSIDGLLLIPAGDGPMLGVYRPDQQNFGQQLDALLVMPAAAIAAGQDRLRDVSPGDESYWALMAGSDAAPGLFQLNQQWGNPRGIALPRELSTPYFISWRDKLLIADPKQAVIQRVASDGRLEAPFESSLILQERENWIKLAQQRSLMRQLGIGLPLILVLFCIATALLYLASYRALSAIPQERSVLLDPLPGGIHWLPGSAHRDRSVNQLGIALLLTSIFILALLGSLGGWQQALASLPLLIASLYAWSELRRGSGGHLGLLEKHFICVDYDGRYFYGKRSVLRGNAAILIASGLVLPVSIPVLPNLEVASLNKALYAPAHSSSRVEILGALWLSRHPWMNAALAITAGLLLTVSLLVIIG</sequence>
<reference evidence="3 4" key="1">
    <citation type="submission" date="2023-10" db="EMBL/GenBank/DDBJ databases">
        <title>Two novel species belonging to the OM43/NOR5 clade.</title>
        <authorList>
            <person name="Park M."/>
        </authorList>
    </citation>
    <scope>NUCLEOTIDE SEQUENCE [LARGE SCALE GENOMIC DNA]</scope>
    <source>
        <strain evidence="3 4">IMCC43200</strain>
    </source>
</reference>
<evidence type="ECO:0000256" key="1">
    <source>
        <dbReference type="SAM" id="MobiDB-lite"/>
    </source>
</evidence>
<feature type="transmembrane region" description="Helical" evidence="2">
    <location>
        <begin position="591"/>
        <end position="612"/>
    </location>
</feature>
<dbReference type="RefSeq" id="WP_407349245.1">
    <property type="nucleotide sequence ID" value="NZ_CP136864.1"/>
</dbReference>
<feature type="transmembrane region" description="Helical" evidence="2">
    <location>
        <begin position="539"/>
        <end position="556"/>
    </location>
</feature>
<evidence type="ECO:0000313" key="4">
    <source>
        <dbReference type="Proteomes" id="UP001626537"/>
    </source>
</evidence>
<feature type="region of interest" description="Disordered" evidence="1">
    <location>
        <begin position="83"/>
        <end position="114"/>
    </location>
</feature>
<feature type="compositionally biased region" description="Pro residues" evidence="1">
    <location>
        <begin position="93"/>
        <end position="104"/>
    </location>
</feature>
<dbReference type="Proteomes" id="UP001626537">
    <property type="component" value="Chromosome"/>
</dbReference>
<dbReference type="EMBL" id="CP136864">
    <property type="protein sequence ID" value="WOJ94608.1"/>
    <property type="molecule type" value="Genomic_DNA"/>
</dbReference>
<keyword evidence="2" id="KW-0472">Membrane</keyword>
<evidence type="ECO:0000313" key="3">
    <source>
        <dbReference type="EMBL" id="WOJ94608.1"/>
    </source>
</evidence>
<accession>A0ABZ0I6C0</accession>
<protein>
    <submittedName>
        <fullName evidence="3">Uncharacterized protein</fullName>
    </submittedName>
</protein>
<feature type="transmembrane region" description="Helical" evidence="2">
    <location>
        <begin position="141"/>
        <end position="161"/>
    </location>
</feature>
<keyword evidence="2" id="KW-1133">Transmembrane helix</keyword>
<keyword evidence="2" id="KW-0812">Transmembrane</keyword>
<evidence type="ECO:0000256" key="2">
    <source>
        <dbReference type="SAM" id="Phobius"/>
    </source>
</evidence>
<proteinExistence type="predicted"/>
<feature type="transmembrane region" description="Helical" evidence="2">
    <location>
        <begin position="647"/>
        <end position="668"/>
    </location>
</feature>
<feature type="transmembrane region" description="Helical" evidence="2">
    <location>
        <begin position="515"/>
        <end position="533"/>
    </location>
</feature>
<organism evidence="3 4">
    <name type="scientific">Congregibacter variabilis</name>
    <dbReference type="NCBI Taxonomy" id="3081200"/>
    <lineage>
        <taxon>Bacteria</taxon>
        <taxon>Pseudomonadati</taxon>
        <taxon>Pseudomonadota</taxon>
        <taxon>Gammaproteobacteria</taxon>
        <taxon>Cellvibrionales</taxon>
        <taxon>Halieaceae</taxon>
        <taxon>Congregibacter</taxon>
    </lineage>
</organism>
<feature type="transmembrane region" description="Helical" evidence="2">
    <location>
        <begin position="458"/>
        <end position="479"/>
    </location>
</feature>
<name>A0ABZ0I6C0_9GAMM</name>